<protein>
    <recommendedName>
        <fullName evidence="1">ARB-07466-like C-terminal domain-containing protein</fullName>
    </recommendedName>
</protein>
<dbReference type="EMBL" id="JAMQOL010000015">
    <property type="protein sequence ID" value="MCM4078255.1"/>
    <property type="molecule type" value="Genomic_DNA"/>
</dbReference>
<evidence type="ECO:0000313" key="2">
    <source>
        <dbReference type="EMBL" id="MCM4078255.1"/>
    </source>
</evidence>
<comment type="caution">
    <text evidence="2">The sequence shown here is derived from an EMBL/GenBank/DDBJ whole genome shotgun (WGS) entry which is preliminary data.</text>
</comment>
<evidence type="ECO:0000313" key="3">
    <source>
        <dbReference type="Proteomes" id="UP001523216"/>
    </source>
</evidence>
<dbReference type="InterPro" id="IPR058593">
    <property type="entry name" value="ARB_07466-like_C"/>
</dbReference>
<dbReference type="PROSITE" id="PS51257">
    <property type="entry name" value="PROKAR_LIPOPROTEIN"/>
    <property type="match status" value="1"/>
</dbReference>
<accession>A0ABT0XX98</accession>
<dbReference type="RefSeq" id="WP_251798097.1">
    <property type="nucleotide sequence ID" value="NZ_JAMQOL010000015.1"/>
</dbReference>
<gene>
    <name evidence="2" type="ORF">LXN57_11835</name>
</gene>
<evidence type="ECO:0000259" key="1">
    <source>
        <dbReference type="Pfam" id="PF26571"/>
    </source>
</evidence>
<proteinExistence type="predicted"/>
<dbReference type="Pfam" id="PF26571">
    <property type="entry name" value="VldE"/>
    <property type="match status" value="1"/>
</dbReference>
<sequence>MTKAVIGIVTVVIVACLGLPALLLSSAIGGGAGGCAFVGAPATASGQPAGTEQWDTDQLAIAVVIINRGSANGISTWGQTVAVAVAMQESRLRNLPHLGASNDYDSIGVFQQRPSQGWGTPEQLADPAYQADRFYARLETVPGWETTPLAQAAQAVQISAYPREYAKWTDEAIRLVERYGSGDTAVGCPVNVFGSAAPAPRNPDGSWPDQTCSIRPDPTTGSGCITPRVLHLVQQATAAGFGEPGCYRVDDHGEHPRGRACDWMMTSGGEATGSQKARGDAMAAWAVANADRLGIMYVIWYRMIWTNDEQGWHPYNNPLGGNDPSGWHTNHVHISVER</sequence>
<keyword evidence="3" id="KW-1185">Reference proteome</keyword>
<feature type="domain" description="ARB-07466-like C-terminal" evidence="1">
    <location>
        <begin position="222"/>
        <end position="317"/>
    </location>
</feature>
<organism evidence="2 3">
    <name type="scientific">Paractinoplanes hotanensis</name>
    <dbReference type="NCBI Taxonomy" id="2906497"/>
    <lineage>
        <taxon>Bacteria</taxon>
        <taxon>Bacillati</taxon>
        <taxon>Actinomycetota</taxon>
        <taxon>Actinomycetes</taxon>
        <taxon>Micromonosporales</taxon>
        <taxon>Micromonosporaceae</taxon>
        <taxon>Paractinoplanes</taxon>
    </lineage>
</organism>
<reference evidence="2 3" key="1">
    <citation type="submission" date="2022-06" db="EMBL/GenBank/DDBJ databases">
        <title>Actinoplanes abujensis sp. nov., isolated from Nigerian arid soil.</title>
        <authorList>
            <person name="Ding P."/>
        </authorList>
    </citation>
    <scope>NUCLEOTIDE SEQUENCE [LARGE SCALE GENOMIC DNA]</scope>
    <source>
        <strain evidence="3">TRM88002</strain>
    </source>
</reference>
<dbReference type="Proteomes" id="UP001523216">
    <property type="component" value="Unassembled WGS sequence"/>
</dbReference>
<name>A0ABT0XX98_9ACTN</name>